<gene>
    <name evidence="4" type="ORF">C493_21206</name>
</gene>
<evidence type="ECO:0000313" key="5">
    <source>
        <dbReference type="Proteomes" id="UP000011602"/>
    </source>
</evidence>
<sequence length="106" mass="11937">MANVEAMAAGLPVATTSLEDIRTYLTNGHNGLLARVGDPRDLADKLAMVLENPQLRRQLGQQAREDVRATFTWDEQARRLERFCYETFDLDEPKSTRESQPISTTG</sequence>
<reference evidence="4 5" key="1">
    <citation type="journal article" date="2014" name="PLoS Genet.">
        <title>Phylogenetically driven sequencing of extremely halophilic archaea reveals strategies for static and dynamic osmo-response.</title>
        <authorList>
            <person name="Becker E.A."/>
            <person name="Seitzer P.M."/>
            <person name="Tritt A."/>
            <person name="Larsen D."/>
            <person name="Krusor M."/>
            <person name="Yao A.I."/>
            <person name="Wu D."/>
            <person name="Madern D."/>
            <person name="Eisen J.A."/>
            <person name="Darling A.E."/>
            <person name="Facciotti M.T."/>
        </authorList>
    </citation>
    <scope>NUCLEOTIDE SEQUENCE [LARGE SCALE GENOMIC DNA]</scope>
    <source>
        <strain evidence="4 5">JCM 12255</strain>
    </source>
</reference>
<feature type="domain" description="Glycosyl transferase family 1" evidence="3">
    <location>
        <begin position="1"/>
        <end position="65"/>
    </location>
</feature>
<dbReference type="STRING" id="1227499.C493_21206"/>
<accession>L9WI96</accession>
<proteinExistence type="predicted"/>
<evidence type="ECO:0000256" key="1">
    <source>
        <dbReference type="ARBA" id="ARBA00022676"/>
    </source>
</evidence>
<keyword evidence="1" id="KW-0328">Glycosyltransferase</keyword>
<protein>
    <submittedName>
        <fullName evidence="4">Glycosyl transferase group 1</fullName>
    </submittedName>
</protein>
<dbReference type="eggNOG" id="arCOG01403">
    <property type="taxonomic scope" value="Archaea"/>
</dbReference>
<dbReference type="EMBL" id="AOHZ01000106">
    <property type="protein sequence ID" value="ELY48956.1"/>
    <property type="molecule type" value="Genomic_DNA"/>
</dbReference>
<dbReference type="GO" id="GO:0016757">
    <property type="term" value="F:glycosyltransferase activity"/>
    <property type="evidence" value="ECO:0007669"/>
    <property type="project" value="UniProtKB-KW"/>
</dbReference>
<dbReference type="SUPFAM" id="SSF53756">
    <property type="entry name" value="UDP-Glycosyltransferase/glycogen phosphorylase"/>
    <property type="match status" value="1"/>
</dbReference>
<organism evidence="4 5">
    <name type="scientific">Natronolimnohabitans innermongolicus JCM 12255</name>
    <dbReference type="NCBI Taxonomy" id="1227499"/>
    <lineage>
        <taxon>Archaea</taxon>
        <taxon>Methanobacteriati</taxon>
        <taxon>Methanobacteriota</taxon>
        <taxon>Stenosarchaea group</taxon>
        <taxon>Halobacteria</taxon>
        <taxon>Halobacteriales</taxon>
        <taxon>Natrialbaceae</taxon>
        <taxon>Natronolimnohabitans</taxon>
    </lineage>
</organism>
<keyword evidence="2 4" id="KW-0808">Transferase</keyword>
<evidence type="ECO:0000256" key="2">
    <source>
        <dbReference type="ARBA" id="ARBA00022679"/>
    </source>
</evidence>
<dbReference type="Proteomes" id="UP000011602">
    <property type="component" value="Unassembled WGS sequence"/>
</dbReference>
<dbReference type="Pfam" id="PF00534">
    <property type="entry name" value="Glycos_transf_1"/>
    <property type="match status" value="1"/>
</dbReference>
<dbReference type="Gene3D" id="3.40.50.2000">
    <property type="entry name" value="Glycogen Phosphorylase B"/>
    <property type="match status" value="2"/>
</dbReference>
<evidence type="ECO:0000259" key="3">
    <source>
        <dbReference type="Pfam" id="PF00534"/>
    </source>
</evidence>
<dbReference type="PANTHER" id="PTHR12526:SF510">
    <property type="entry name" value="D-INOSITOL 3-PHOSPHATE GLYCOSYLTRANSFERASE"/>
    <property type="match status" value="1"/>
</dbReference>
<evidence type="ECO:0000313" key="4">
    <source>
        <dbReference type="EMBL" id="ELY48956.1"/>
    </source>
</evidence>
<dbReference type="CDD" id="cd03801">
    <property type="entry name" value="GT4_PimA-like"/>
    <property type="match status" value="1"/>
</dbReference>
<keyword evidence="5" id="KW-1185">Reference proteome</keyword>
<dbReference type="AlphaFoldDB" id="L9WI96"/>
<dbReference type="PANTHER" id="PTHR12526">
    <property type="entry name" value="GLYCOSYLTRANSFERASE"/>
    <property type="match status" value="1"/>
</dbReference>
<name>L9WI96_9EURY</name>
<dbReference type="InterPro" id="IPR001296">
    <property type="entry name" value="Glyco_trans_1"/>
</dbReference>
<comment type="caution">
    <text evidence="4">The sequence shown here is derived from an EMBL/GenBank/DDBJ whole genome shotgun (WGS) entry which is preliminary data.</text>
</comment>
<dbReference type="PATRIC" id="fig|1227499.3.peg.4350"/>